<dbReference type="PANTHER" id="PTHR31817:SF0">
    <property type="entry name" value="CHROMOSOME UNDETERMINED SCAFFOLD_67, WHOLE GENOME SHOTGUN SEQUENCE"/>
    <property type="match status" value="1"/>
</dbReference>
<accession>A0ABM9B1C3</accession>
<gene>
    <name evidence="5" type="ORF">LEM8419_01755</name>
</gene>
<evidence type="ECO:0000256" key="3">
    <source>
        <dbReference type="ARBA" id="ARBA00022801"/>
    </source>
</evidence>
<dbReference type="Proteomes" id="UP000837803">
    <property type="component" value="Unassembled WGS sequence"/>
</dbReference>
<keyword evidence="4" id="KW-0482">Metalloprotease</keyword>
<comment type="caution">
    <text evidence="5">The sequence shown here is derived from an EMBL/GenBank/DDBJ whole genome shotgun (WGS) entry which is preliminary data.</text>
</comment>
<evidence type="ECO:0008006" key="7">
    <source>
        <dbReference type="Google" id="ProtNLM"/>
    </source>
</evidence>
<dbReference type="Pfam" id="PF08014">
    <property type="entry name" value="MATCAP"/>
    <property type="match status" value="1"/>
</dbReference>
<dbReference type="EMBL" id="CAKLPZ010000002">
    <property type="protein sequence ID" value="CAH1000621.1"/>
    <property type="molecule type" value="Genomic_DNA"/>
</dbReference>
<dbReference type="RefSeq" id="WP_238750658.1">
    <property type="nucleotide sequence ID" value="NZ_CAKLPZ010000002.1"/>
</dbReference>
<evidence type="ECO:0000313" key="5">
    <source>
        <dbReference type="EMBL" id="CAH1000621.1"/>
    </source>
</evidence>
<sequence length="616" mass="68884">MPDTTTYDTEAALAQLEGGEPLHLSLPGGGELYFARAVPFLTIYRYGGAPGRFALHAEETAYVVLPPGGAAPEFAEYLQAITDFLAERFGGVLLLELWINEDEREPRITVHPPTDPPTAVVESLLGNLGEMGRRTNLPVLAVTQHPEADHVSTFIAANAPQHQDVLSLGIEVNGFFVRDDGQPFPLVLRELRDRLHVALRRTFFDFVRLQTTYNASHFHQLANHRVSDLVWDIDRRLVDISTSFPFLMLVTATNDDEAFEEFTQSGYRTEPTFHYRFLPVDPEALQRDLLNLPIEHVNDATLAFILRDKRDESLRMLDMLAHRGTPNFRYGSMQVFGGVEDDLLDIANRLLALPPAAASGGGQHQADRIGAETFLADCQREFSYLTAQYPTAAPRAVVRDDMSGLMVSQGVMHIGHRLSVPRARVDALLQHEIGTHVLTYWNGRAQPLTLLHSGTPGYEDLQEGLAVLSEWFVGGLTVERMRVLAARVVGIAHMLRGHGFADTFRLLHEHHGLPARSAFYTTARIYRGGGFTKDAVYLRGLVELLDHLRRGGSLEPLFVGKLRLDYVPLLDELRERGILRPPPLIPRYYREDRAAGYPKLRQLQAGMTVFDLLPSA</sequence>
<dbReference type="PANTHER" id="PTHR31817">
    <property type="match status" value="1"/>
</dbReference>
<evidence type="ECO:0000256" key="1">
    <source>
        <dbReference type="ARBA" id="ARBA00001947"/>
    </source>
</evidence>
<comment type="cofactor">
    <cofactor evidence="1">
        <name>Zn(2+)</name>
        <dbReference type="ChEBI" id="CHEBI:29105"/>
    </cofactor>
</comment>
<dbReference type="SMART" id="SM01154">
    <property type="entry name" value="DUF1704"/>
    <property type="match status" value="1"/>
</dbReference>
<evidence type="ECO:0000313" key="6">
    <source>
        <dbReference type="Proteomes" id="UP000837803"/>
    </source>
</evidence>
<protein>
    <recommendedName>
        <fullName evidence="7">Flavohemoglobin expression-modulating QEGLA motif protein</fullName>
    </recommendedName>
</protein>
<evidence type="ECO:0000256" key="4">
    <source>
        <dbReference type="ARBA" id="ARBA00023049"/>
    </source>
</evidence>
<name>A0ABM9B1C3_9BACT</name>
<keyword evidence="2" id="KW-0645">Protease</keyword>
<reference evidence="5" key="1">
    <citation type="submission" date="2021-12" db="EMBL/GenBank/DDBJ databases">
        <authorList>
            <person name="Rodrigo-Torres L."/>
            <person name="Arahal R. D."/>
            <person name="Lucena T."/>
        </authorList>
    </citation>
    <scope>NUCLEOTIDE SEQUENCE</scope>
    <source>
        <strain evidence="5">CECT 8419</strain>
    </source>
</reference>
<dbReference type="InterPro" id="IPR012548">
    <property type="entry name" value="MATCAP"/>
</dbReference>
<evidence type="ECO:0000256" key="2">
    <source>
        <dbReference type="ARBA" id="ARBA00022670"/>
    </source>
</evidence>
<keyword evidence="3" id="KW-0378">Hydrolase</keyword>
<organism evidence="5 6">
    <name type="scientific">Neolewinella maritima</name>
    <dbReference type="NCBI Taxonomy" id="1383882"/>
    <lineage>
        <taxon>Bacteria</taxon>
        <taxon>Pseudomonadati</taxon>
        <taxon>Bacteroidota</taxon>
        <taxon>Saprospiria</taxon>
        <taxon>Saprospirales</taxon>
        <taxon>Lewinellaceae</taxon>
        <taxon>Neolewinella</taxon>
    </lineage>
</organism>
<proteinExistence type="predicted"/>
<keyword evidence="6" id="KW-1185">Reference proteome</keyword>